<keyword evidence="3" id="KW-1185">Reference proteome</keyword>
<feature type="domain" description="GST C-terminal" evidence="1">
    <location>
        <begin position="63"/>
        <end position="197"/>
    </location>
</feature>
<dbReference type="InterPro" id="IPR036282">
    <property type="entry name" value="Glutathione-S-Trfase_C_sf"/>
</dbReference>
<dbReference type="GO" id="GO:0006749">
    <property type="term" value="P:glutathione metabolic process"/>
    <property type="evidence" value="ECO:0007669"/>
    <property type="project" value="TreeGrafter"/>
</dbReference>
<dbReference type="PANTHER" id="PTHR11571">
    <property type="entry name" value="GLUTATHIONE S-TRANSFERASE"/>
    <property type="match status" value="1"/>
</dbReference>
<dbReference type="PROSITE" id="PS50405">
    <property type="entry name" value="GST_CTER"/>
    <property type="match status" value="1"/>
</dbReference>
<dbReference type="InterPro" id="IPR004046">
    <property type="entry name" value="GST_C"/>
</dbReference>
<comment type="caution">
    <text evidence="2">The sequence shown here is derived from an EMBL/GenBank/DDBJ whole genome shotgun (WGS) entry which is preliminary data.</text>
</comment>
<evidence type="ECO:0000313" key="2">
    <source>
        <dbReference type="EMBL" id="KAK3278630.1"/>
    </source>
</evidence>
<dbReference type="Proteomes" id="UP001190700">
    <property type="component" value="Unassembled WGS sequence"/>
</dbReference>
<dbReference type="Gene3D" id="1.20.1050.10">
    <property type="match status" value="1"/>
</dbReference>
<sequence>MGLDITVYYWGPVGGMNTYGRAIGIYLALNQAKKKYPSITYKMKGPSEMPDGTGFAVPAISIDGTCIAQTPAILIALGEEFGLLGRTKAERLQCMQGIEDMNDVFGEHSKWVEDEERKNKWFAYLEKKLAGKQWIAGTDAPTVADFHGVFAFEWVNKKNIDFSAFPNTSKWWADIQAYPVVAEMYASCVDGRTMIPP</sequence>
<dbReference type="InterPro" id="IPR010987">
    <property type="entry name" value="Glutathione-S-Trfase_C-like"/>
</dbReference>
<gene>
    <name evidence="2" type="ORF">CYMTET_13450</name>
</gene>
<evidence type="ECO:0000259" key="1">
    <source>
        <dbReference type="PROSITE" id="PS50405"/>
    </source>
</evidence>
<dbReference type="GO" id="GO:0004364">
    <property type="term" value="F:glutathione transferase activity"/>
    <property type="evidence" value="ECO:0007669"/>
    <property type="project" value="TreeGrafter"/>
</dbReference>
<protein>
    <recommendedName>
        <fullName evidence="1">GST C-terminal domain-containing protein</fullName>
    </recommendedName>
</protein>
<dbReference type="SUPFAM" id="SSF47616">
    <property type="entry name" value="GST C-terminal domain-like"/>
    <property type="match status" value="1"/>
</dbReference>
<dbReference type="InterPro" id="IPR050213">
    <property type="entry name" value="GST_superfamily"/>
</dbReference>
<name>A0AAE0LBF3_9CHLO</name>
<reference evidence="2 3" key="1">
    <citation type="journal article" date="2015" name="Genome Biol. Evol.">
        <title>Comparative Genomics of a Bacterivorous Green Alga Reveals Evolutionary Causalities and Consequences of Phago-Mixotrophic Mode of Nutrition.</title>
        <authorList>
            <person name="Burns J.A."/>
            <person name="Paasch A."/>
            <person name="Narechania A."/>
            <person name="Kim E."/>
        </authorList>
    </citation>
    <scope>NUCLEOTIDE SEQUENCE [LARGE SCALE GENOMIC DNA]</scope>
    <source>
        <strain evidence="2 3">PLY_AMNH</strain>
    </source>
</reference>
<dbReference type="EMBL" id="LGRX02005353">
    <property type="protein sequence ID" value="KAK3278630.1"/>
    <property type="molecule type" value="Genomic_DNA"/>
</dbReference>
<organism evidence="2 3">
    <name type="scientific">Cymbomonas tetramitiformis</name>
    <dbReference type="NCBI Taxonomy" id="36881"/>
    <lineage>
        <taxon>Eukaryota</taxon>
        <taxon>Viridiplantae</taxon>
        <taxon>Chlorophyta</taxon>
        <taxon>Pyramimonadophyceae</taxon>
        <taxon>Pyramimonadales</taxon>
        <taxon>Pyramimonadaceae</taxon>
        <taxon>Cymbomonas</taxon>
    </lineage>
</organism>
<evidence type="ECO:0000313" key="3">
    <source>
        <dbReference type="Proteomes" id="UP001190700"/>
    </source>
</evidence>
<dbReference type="Pfam" id="PF00043">
    <property type="entry name" value="GST_C"/>
    <property type="match status" value="1"/>
</dbReference>
<proteinExistence type="predicted"/>
<dbReference type="AlphaFoldDB" id="A0AAE0LBF3"/>
<dbReference type="Gene3D" id="3.40.30.10">
    <property type="entry name" value="Glutaredoxin"/>
    <property type="match status" value="1"/>
</dbReference>
<accession>A0AAE0LBF3</accession>